<feature type="region of interest" description="Disordered" evidence="1">
    <location>
        <begin position="205"/>
        <end position="233"/>
    </location>
</feature>
<comment type="caution">
    <text evidence="2">The sequence shown here is derived from an EMBL/GenBank/DDBJ whole genome shotgun (WGS) entry which is preliminary data.</text>
</comment>
<dbReference type="AlphaFoldDB" id="A0A218XR67"/>
<proteinExistence type="predicted"/>
<gene>
    <name evidence="2" type="ORF">CDL15_Pgr016058</name>
</gene>
<evidence type="ECO:0000256" key="1">
    <source>
        <dbReference type="SAM" id="MobiDB-lite"/>
    </source>
</evidence>
<dbReference type="EMBL" id="MTKT01001080">
    <property type="protein sequence ID" value="OWM87021.1"/>
    <property type="molecule type" value="Genomic_DNA"/>
</dbReference>
<accession>A0A218XR67</accession>
<dbReference type="Pfam" id="PF14223">
    <property type="entry name" value="Retrotran_gag_2"/>
    <property type="match status" value="1"/>
</dbReference>
<evidence type="ECO:0000313" key="3">
    <source>
        <dbReference type="Proteomes" id="UP000197138"/>
    </source>
</evidence>
<protein>
    <submittedName>
        <fullName evidence="2">Uncharacterized protein</fullName>
    </submittedName>
</protein>
<evidence type="ECO:0000313" key="2">
    <source>
        <dbReference type="EMBL" id="OWM87021.1"/>
    </source>
</evidence>
<feature type="compositionally biased region" description="Polar residues" evidence="1">
    <location>
        <begin position="224"/>
        <end position="233"/>
    </location>
</feature>
<dbReference type="Proteomes" id="UP000197138">
    <property type="component" value="Unassembled WGS sequence"/>
</dbReference>
<dbReference type="PANTHER" id="PTHR35317:SF24">
    <property type="entry name" value="RETROVIRUS-RELATED POL POLYPROTEIN FROM TRANSPOSON TNT 1-94"/>
    <property type="match status" value="1"/>
</dbReference>
<dbReference type="PANTHER" id="PTHR35317">
    <property type="entry name" value="OS04G0629600 PROTEIN"/>
    <property type="match status" value="1"/>
</dbReference>
<reference evidence="3" key="1">
    <citation type="journal article" date="2017" name="Plant J.">
        <title>The pomegranate (Punica granatum L.) genome and the genomics of punicalagin biosynthesis.</title>
        <authorList>
            <person name="Qin G."/>
            <person name="Xu C."/>
            <person name="Ming R."/>
            <person name="Tang H."/>
            <person name="Guyot R."/>
            <person name="Kramer E.M."/>
            <person name="Hu Y."/>
            <person name="Yi X."/>
            <person name="Qi Y."/>
            <person name="Xu X."/>
            <person name="Gao Z."/>
            <person name="Pan H."/>
            <person name="Jian J."/>
            <person name="Tian Y."/>
            <person name="Yue Z."/>
            <person name="Xu Y."/>
        </authorList>
    </citation>
    <scope>NUCLEOTIDE SEQUENCE [LARGE SCALE GENOMIC DNA]</scope>
    <source>
        <strain evidence="3">cv. Dabenzi</strain>
    </source>
</reference>
<organism evidence="2 3">
    <name type="scientific">Punica granatum</name>
    <name type="common">Pomegranate</name>
    <dbReference type="NCBI Taxonomy" id="22663"/>
    <lineage>
        <taxon>Eukaryota</taxon>
        <taxon>Viridiplantae</taxon>
        <taxon>Streptophyta</taxon>
        <taxon>Embryophyta</taxon>
        <taxon>Tracheophyta</taxon>
        <taxon>Spermatophyta</taxon>
        <taxon>Magnoliopsida</taxon>
        <taxon>eudicotyledons</taxon>
        <taxon>Gunneridae</taxon>
        <taxon>Pentapetalae</taxon>
        <taxon>rosids</taxon>
        <taxon>malvids</taxon>
        <taxon>Myrtales</taxon>
        <taxon>Lythraceae</taxon>
        <taxon>Punica</taxon>
    </lineage>
</organism>
<sequence>MEASSSGFSAMAPPVFDGENYQAWAVKMTAFMEGCDLWEAVEEDYEVAPLPNNPTMAQIKLHKEKKTRKAKAKSCLYAAVSPTIFTRVMRLESAKAIWDYLKEEYEGDEKIRGMKVLNLLREFERFQMEERETVKEFADKLVEIANKIWVLGTDLSDSRLVQKLLVSVPERYEATIASLENTKELSDLKFAEVLSVLQAPEQRRMMRREEPVEGALQAKVKQGNPANNQGSTS</sequence>
<name>A0A218XR67_PUNGR</name>